<dbReference type="PROSITE" id="PS00198">
    <property type="entry name" value="4FE4S_FER_1"/>
    <property type="match status" value="1"/>
</dbReference>
<feature type="domain" description="4Fe-4S ferredoxin-type" evidence="10">
    <location>
        <begin position="332"/>
        <end position="400"/>
    </location>
</feature>
<dbReference type="SUPFAM" id="SSF100950">
    <property type="entry name" value="NagB/RpiA/CoA transferase-like"/>
    <property type="match status" value="1"/>
</dbReference>
<gene>
    <name evidence="11" type="ORF">GCM10011489_18530</name>
</gene>
<dbReference type="GO" id="GO:0051539">
    <property type="term" value="F:4 iron, 4 sulfur cluster binding"/>
    <property type="evidence" value="ECO:0007669"/>
    <property type="project" value="UniProtKB-KW"/>
</dbReference>
<keyword evidence="4" id="KW-0677">Repeat</keyword>
<evidence type="ECO:0000259" key="10">
    <source>
        <dbReference type="Pfam" id="PF13183"/>
    </source>
</evidence>
<dbReference type="EMBL" id="BMGC01000010">
    <property type="protein sequence ID" value="GGB30668.1"/>
    <property type="molecule type" value="Genomic_DNA"/>
</dbReference>
<dbReference type="InterPro" id="IPR037171">
    <property type="entry name" value="NagB/RpiA_transferase-like"/>
</dbReference>
<dbReference type="InterPro" id="IPR017896">
    <property type="entry name" value="4Fe4S_Fe-S-bd"/>
</dbReference>
<dbReference type="InterPro" id="IPR003741">
    <property type="entry name" value="LUD_dom"/>
</dbReference>
<evidence type="ECO:0000256" key="1">
    <source>
        <dbReference type="ARBA" id="ARBA00022448"/>
    </source>
</evidence>
<evidence type="ECO:0000256" key="6">
    <source>
        <dbReference type="ARBA" id="ARBA00023004"/>
    </source>
</evidence>
<dbReference type="GO" id="GO:0046872">
    <property type="term" value="F:metal ion binding"/>
    <property type="evidence" value="ECO:0007669"/>
    <property type="project" value="UniProtKB-KW"/>
</dbReference>
<organism evidence="11 12">
    <name type="scientific">Gordonia jinhuaensis</name>
    <dbReference type="NCBI Taxonomy" id="1517702"/>
    <lineage>
        <taxon>Bacteria</taxon>
        <taxon>Bacillati</taxon>
        <taxon>Actinomycetota</taxon>
        <taxon>Actinomycetes</taxon>
        <taxon>Mycobacteriales</taxon>
        <taxon>Gordoniaceae</taxon>
        <taxon>Gordonia</taxon>
    </lineage>
</organism>
<dbReference type="SUPFAM" id="SSF54862">
    <property type="entry name" value="4Fe-4S ferredoxins"/>
    <property type="match status" value="1"/>
</dbReference>
<evidence type="ECO:0000313" key="12">
    <source>
        <dbReference type="Proteomes" id="UP000621454"/>
    </source>
</evidence>
<dbReference type="InterPro" id="IPR024185">
    <property type="entry name" value="FTHF_cligase-like_sf"/>
</dbReference>
<keyword evidence="2" id="KW-0004">4Fe-4S</keyword>
<dbReference type="Proteomes" id="UP000621454">
    <property type="component" value="Unassembled WGS sequence"/>
</dbReference>
<keyword evidence="12" id="KW-1185">Reference proteome</keyword>
<feature type="region of interest" description="Disordered" evidence="8">
    <location>
        <begin position="1"/>
        <end position="45"/>
    </location>
</feature>
<name>A0A916WUE0_9ACTN</name>
<accession>A0A916WUE0</accession>
<dbReference type="GO" id="GO:0006089">
    <property type="term" value="P:lactate metabolic process"/>
    <property type="evidence" value="ECO:0007669"/>
    <property type="project" value="InterPro"/>
</dbReference>
<evidence type="ECO:0000256" key="7">
    <source>
        <dbReference type="ARBA" id="ARBA00023014"/>
    </source>
</evidence>
<evidence type="ECO:0000259" key="9">
    <source>
        <dbReference type="Pfam" id="PF02589"/>
    </source>
</evidence>
<evidence type="ECO:0000256" key="2">
    <source>
        <dbReference type="ARBA" id="ARBA00022485"/>
    </source>
</evidence>
<keyword evidence="1" id="KW-0813">Transport</keyword>
<dbReference type="Gene3D" id="1.10.1060.10">
    <property type="entry name" value="Alpha-helical ferredoxin"/>
    <property type="match status" value="1"/>
</dbReference>
<keyword evidence="5" id="KW-0249">Electron transport</keyword>
<evidence type="ECO:0000313" key="11">
    <source>
        <dbReference type="EMBL" id="GGB30668.1"/>
    </source>
</evidence>
<evidence type="ECO:0000256" key="8">
    <source>
        <dbReference type="SAM" id="MobiDB-lite"/>
    </source>
</evidence>
<keyword evidence="7" id="KW-0411">Iron-sulfur</keyword>
<evidence type="ECO:0000256" key="5">
    <source>
        <dbReference type="ARBA" id="ARBA00022982"/>
    </source>
</evidence>
<evidence type="ECO:0000256" key="4">
    <source>
        <dbReference type="ARBA" id="ARBA00022737"/>
    </source>
</evidence>
<sequence>MSSRTSRVDAAGSVVPPQDTYLGMPPFPTAAKHQLRNSQQRSNLTHATRTIRGKRNALVADKDDWEQLRSAGAAIKDEVLTHLDEYLLQFEEAATAAGATVHWAPDASAANRIVGEIAVEAGVSDVVKAKSMATEEIGLVEALAAADVNAYETDLAALIVQLSADVPSHIVVPAIHRNRAEIREIFATNMGTFGEPAPADLDDDPTHLAAAARHHLRQKFLAAEMAVTGANFAVAESGSLLLVESEGNGRMCVTMPKTLVSVVGIEKLVPTWRDVEVYLQLLARSATGEPMNPYTSVWTGAHADDGPTDVHIVLLDNNRTDILADEVGRQTLRCIRCAACLNVCPVYERAGGHSYGSVYPGPIGAILSPQLRGLHDDVDRELPYASSLCGACFEACPMEINIPRVLVQLRADVIDEEPALKPSAERAAMSVAAAGFSHRTLFDIGEKAAGFAHRLIRNERGITSVPGFSGWFSTRDIATPPAESFSSWWARTGGADDE</sequence>
<dbReference type="PANTHER" id="PTHR47153">
    <property type="entry name" value="LACTATE UTILIZATION PROTEIN B"/>
    <property type="match status" value="1"/>
</dbReference>
<dbReference type="InterPro" id="IPR009051">
    <property type="entry name" value="Helical_ferredxn"/>
</dbReference>
<feature type="compositionally biased region" description="Polar residues" evidence="8">
    <location>
        <begin position="36"/>
        <end position="45"/>
    </location>
</feature>
<dbReference type="Pfam" id="PF13183">
    <property type="entry name" value="Fer4_8"/>
    <property type="match status" value="1"/>
</dbReference>
<dbReference type="Pfam" id="PF02589">
    <property type="entry name" value="LUD_dom"/>
    <property type="match status" value="1"/>
</dbReference>
<reference evidence="11" key="1">
    <citation type="journal article" date="2014" name="Int. J. Syst. Evol. Microbiol.">
        <title>Complete genome sequence of Corynebacterium casei LMG S-19264T (=DSM 44701T), isolated from a smear-ripened cheese.</title>
        <authorList>
            <consortium name="US DOE Joint Genome Institute (JGI-PGF)"/>
            <person name="Walter F."/>
            <person name="Albersmeier A."/>
            <person name="Kalinowski J."/>
            <person name="Ruckert C."/>
        </authorList>
    </citation>
    <scope>NUCLEOTIDE SEQUENCE</scope>
    <source>
        <strain evidence="11">CGMCC 1.12827</strain>
    </source>
</reference>
<proteinExistence type="predicted"/>
<dbReference type="AlphaFoldDB" id="A0A916WUE0"/>
<dbReference type="RefSeq" id="WP_188586313.1">
    <property type="nucleotide sequence ID" value="NZ_BMGC01000010.1"/>
</dbReference>
<dbReference type="Gene3D" id="3.40.50.10420">
    <property type="entry name" value="NagB/RpiA/CoA transferase-like"/>
    <property type="match status" value="1"/>
</dbReference>
<dbReference type="InterPro" id="IPR017900">
    <property type="entry name" value="4Fe4S_Fe_S_CS"/>
</dbReference>
<comment type="caution">
    <text evidence="11">The sequence shown here is derived from an EMBL/GenBank/DDBJ whole genome shotgun (WGS) entry which is preliminary data.</text>
</comment>
<dbReference type="PANTHER" id="PTHR47153:SF2">
    <property type="entry name" value="LACTATE UTILIZATION PROTEIN B"/>
    <property type="match status" value="1"/>
</dbReference>
<evidence type="ECO:0000256" key="3">
    <source>
        <dbReference type="ARBA" id="ARBA00022723"/>
    </source>
</evidence>
<feature type="domain" description="LUD" evidence="9">
    <location>
        <begin position="89"/>
        <end position="314"/>
    </location>
</feature>
<keyword evidence="6" id="KW-0408">Iron</keyword>
<reference evidence="11" key="2">
    <citation type="submission" date="2020-09" db="EMBL/GenBank/DDBJ databases">
        <authorList>
            <person name="Sun Q."/>
            <person name="Zhou Y."/>
        </authorList>
    </citation>
    <scope>NUCLEOTIDE SEQUENCE</scope>
    <source>
        <strain evidence="11">CGMCC 1.12827</strain>
    </source>
</reference>
<dbReference type="NCBIfam" id="TIGR00273">
    <property type="entry name" value="LutB/LldF family L-lactate oxidation iron-sulfur protein"/>
    <property type="match status" value="1"/>
</dbReference>
<dbReference type="InterPro" id="IPR004452">
    <property type="entry name" value="LutB/LldF"/>
</dbReference>
<protein>
    <submittedName>
        <fullName evidence="11">Iron-sulfur cluster-binding protein</fullName>
    </submittedName>
</protein>
<keyword evidence="3" id="KW-0479">Metal-binding</keyword>